<dbReference type="Gene3D" id="2.130.10.10">
    <property type="entry name" value="YVTN repeat-like/Quinoprotein amine dehydrogenase"/>
    <property type="match status" value="1"/>
</dbReference>
<dbReference type="InterPro" id="IPR015943">
    <property type="entry name" value="WD40/YVTN_repeat-like_dom_sf"/>
</dbReference>
<evidence type="ECO:0000256" key="3">
    <source>
        <dbReference type="SAM" id="MobiDB-lite"/>
    </source>
</evidence>
<dbReference type="InterPro" id="IPR006311">
    <property type="entry name" value="TAT_signal"/>
</dbReference>
<dbReference type="Pfam" id="PF10282">
    <property type="entry name" value="Lactonase"/>
    <property type="match status" value="1"/>
</dbReference>
<dbReference type="PANTHER" id="PTHR30344">
    <property type="entry name" value="6-PHOSPHOGLUCONOLACTONASE-RELATED"/>
    <property type="match status" value="1"/>
</dbReference>
<keyword evidence="2" id="KW-0119">Carbohydrate metabolism</keyword>
<dbReference type="InterPro" id="IPR050282">
    <property type="entry name" value="Cycloisomerase_2"/>
</dbReference>
<dbReference type="GO" id="GO:0006006">
    <property type="term" value="P:glucose metabolic process"/>
    <property type="evidence" value="ECO:0007669"/>
    <property type="project" value="UniProtKB-KW"/>
</dbReference>
<comment type="caution">
    <text evidence="4">The sequence shown here is derived from an EMBL/GenBank/DDBJ whole genome shotgun (WGS) entry which is preliminary data.</text>
</comment>
<sequence length="414" mass="44040">MSHSRDTHKGVSAGRRAWLKQAGTIAVASNLGGLAWSANAQAATHDGKTLYAFVGTYTPNGLGIHRFKVDTQNGKLEALEPLRGPQNPSAFVLDHAQRVLFAVSEIKDYNGTKDGSVSAYAIEPGTGALRLINTVDSQGAGPVYLSLHPNGRFLMVANYNSGSIAVFPLGRDGTLSDACSVQRPEAPPGAQHAAEGAPGSFAVSDHDGSHAHTIVPSPDGRYVISTDLGVDRTYVWKFDDATGALSPNDPPFVAASAGAGSRHVVFHPSGKYMYEVTEEASTLVSYAYDAERGTLTQFQSVSTLPDAYQGTSFASEIIISGDGRFIYVANRLHDTIVQFRVGANGRLTRIGEIPTEGDYTRVIRFDPSGRFLYSLNQRSDHIAIFAVDKPSGKLRFTGTYVAVGSPADIAFAAA</sequence>
<dbReference type="EMBL" id="NBTY01000198">
    <property type="protein sequence ID" value="OTP67115.1"/>
    <property type="molecule type" value="Genomic_DNA"/>
</dbReference>
<dbReference type="RefSeq" id="WP_086383433.1">
    <property type="nucleotide sequence ID" value="NZ_NBTY01000198.1"/>
</dbReference>
<organism evidence="4 5">
    <name type="scientific">Caballeronia sordidicola</name>
    <name type="common">Burkholderia sordidicola</name>
    <dbReference type="NCBI Taxonomy" id="196367"/>
    <lineage>
        <taxon>Bacteria</taxon>
        <taxon>Pseudomonadati</taxon>
        <taxon>Pseudomonadota</taxon>
        <taxon>Betaproteobacteria</taxon>
        <taxon>Burkholderiales</taxon>
        <taxon>Burkholderiaceae</taxon>
        <taxon>Caballeronia</taxon>
    </lineage>
</organism>
<dbReference type="GO" id="GO:0005829">
    <property type="term" value="C:cytosol"/>
    <property type="evidence" value="ECO:0007669"/>
    <property type="project" value="TreeGrafter"/>
</dbReference>
<keyword evidence="2" id="KW-0313">Glucose metabolism</keyword>
<dbReference type="AlphaFoldDB" id="A0A242M775"/>
<proteinExistence type="inferred from homology"/>
<gene>
    <name evidence="4" type="ORF">PAMC26510_32220</name>
</gene>
<accession>A0A242M775</accession>
<dbReference type="PROSITE" id="PS51318">
    <property type="entry name" value="TAT"/>
    <property type="match status" value="1"/>
</dbReference>
<evidence type="ECO:0000256" key="1">
    <source>
        <dbReference type="ARBA" id="ARBA00005564"/>
    </source>
</evidence>
<evidence type="ECO:0000313" key="5">
    <source>
        <dbReference type="Proteomes" id="UP000194546"/>
    </source>
</evidence>
<comment type="similarity">
    <text evidence="1">Belongs to the cycloisomerase 2 family.</text>
</comment>
<name>A0A242M775_CABSO</name>
<dbReference type="PANTHER" id="PTHR30344:SF1">
    <property type="entry name" value="6-PHOSPHOGLUCONOLACTONASE"/>
    <property type="match status" value="1"/>
</dbReference>
<dbReference type="Proteomes" id="UP000194546">
    <property type="component" value="Unassembled WGS sequence"/>
</dbReference>
<dbReference type="GO" id="GO:0017057">
    <property type="term" value="F:6-phosphogluconolactonase activity"/>
    <property type="evidence" value="ECO:0007669"/>
    <property type="project" value="TreeGrafter"/>
</dbReference>
<dbReference type="InterPro" id="IPR019405">
    <property type="entry name" value="Lactonase_7-beta_prop"/>
</dbReference>
<evidence type="ECO:0000313" key="4">
    <source>
        <dbReference type="EMBL" id="OTP67115.1"/>
    </source>
</evidence>
<dbReference type="InterPro" id="IPR011048">
    <property type="entry name" value="Haem_d1_sf"/>
</dbReference>
<reference evidence="4 5" key="1">
    <citation type="submission" date="2017-03" db="EMBL/GenBank/DDBJ databases">
        <title>Genome analysis of strain PAMC 26510.</title>
        <authorList>
            <person name="Oh H.-M."/>
            <person name="Yang J.-A."/>
        </authorList>
    </citation>
    <scope>NUCLEOTIDE SEQUENCE [LARGE SCALE GENOMIC DNA]</scope>
    <source>
        <strain evidence="4 5">PAMC 26510</strain>
    </source>
</reference>
<dbReference type="SUPFAM" id="SSF51004">
    <property type="entry name" value="C-terminal (heme d1) domain of cytochrome cd1-nitrite reductase"/>
    <property type="match status" value="1"/>
</dbReference>
<evidence type="ECO:0000256" key="2">
    <source>
        <dbReference type="ARBA" id="ARBA00022526"/>
    </source>
</evidence>
<protein>
    <submittedName>
        <fullName evidence="4">Putative hemagglutinin-related protein</fullName>
    </submittedName>
</protein>
<feature type="region of interest" description="Disordered" evidence="3">
    <location>
        <begin position="180"/>
        <end position="216"/>
    </location>
</feature>